<dbReference type="Proteomes" id="UP001194468">
    <property type="component" value="Unassembled WGS sequence"/>
</dbReference>
<dbReference type="GO" id="GO:0004143">
    <property type="term" value="F:ATP-dependent diacylglycerol kinase activity"/>
    <property type="evidence" value="ECO:0007669"/>
    <property type="project" value="InterPro"/>
</dbReference>
<sequence length="376" mass="40237">MTLPANDAFSLGLAHDQPRRSRTPSIPRRSSSPKILFSSPSPGRGMSKGAHRRKHASDHSAQHSIRLSSGESTIQELIEEADTNPGTSTSLSPKRKSKHARTTSTPNGTVSSPNGVHKPNGTVIDWEVPRKALHSSIGFFTIYIYASNGDPQRVIIALSSALAVLIPIDILRLRYPSLEYAFERCVGIFMRDSEKKTSNGVVWYVLGVNAVLVALPLDIAVVSVLILSWADTAASTFGRLYGSRTPRLPKRLFGFLPLAPRKSLAGFIAASLTGAAIAMGFWTFLAPVRQNGLTWTWQDGVSHNFIRDAHDVSASPPTFAGWVGLLTIGVVAGLVTGIAEALDLGGVDDNLSLPIIAGGCLWGVFKILGWLGGVLA</sequence>
<dbReference type="GO" id="GO:0005789">
    <property type="term" value="C:endoplasmic reticulum membrane"/>
    <property type="evidence" value="ECO:0007669"/>
    <property type="project" value="TreeGrafter"/>
</dbReference>
<reference evidence="3" key="1">
    <citation type="submission" date="2019-10" db="EMBL/GenBank/DDBJ databases">
        <authorList>
            <consortium name="DOE Joint Genome Institute"/>
            <person name="Kuo A."/>
            <person name="Miyauchi S."/>
            <person name="Kiss E."/>
            <person name="Drula E."/>
            <person name="Kohler A."/>
            <person name="Sanchez-Garcia M."/>
            <person name="Andreopoulos B."/>
            <person name="Barry K.W."/>
            <person name="Bonito G."/>
            <person name="Buee M."/>
            <person name="Carver A."/>
            <person name="Chen C."/>
            <person name="Cichocki N."/>
            <person name="Clum A."/>
            <person name="Culley D."/>
            <person name="Crous P.W."/>
            <person name="Fauchery L."/>
            <person name="Girlanda M."/>
            <person name="Hayes R."/>
            <person name="Keri Z."/>
            <person name="LaButti K."/>
            <person name="Lipzen A."/>
            <person name="Lombard V."/>
            <person name="Magnuson J."/>
            <person name="Maillard F."/>
            <person name="Morin E."/>
            <person name="Murat C."/>
            <person name="Nolan M."/>
            <person name="Ohm R."/>
            <person name="Pangilinan J."/>
            <person name="Pereira M."/>
            <person name="Perotto S."/>
            <person name="Peter M."/>
            <person name="Riley R."/>
            <person name="Sitrit Y."/>
            <person name="Stielow B."/>
            <person name="Szollosi G."/>
            <person name="Zifcakova L."/>
            <person name="Stursova M."/>
            <person name="Spatafora J.W."/>
            <person name="Tedersoo L."/>
            <person name="Vaario L.-M."/>
            <person name="Yamada A."/>
            <person name="Yan M."/>
            <person name="Wang P."/>
            <person name="Xu J."/>
            <person name="Bruns T."/>
            <person name="Baldrian P."/>
            <person name="Vilgalys R."/>
            <person name="Henrissat B."/>
            <person name="Grigoriev I.V."/>
            <person name="Hibbett D."/>
            <person name="Nagy L.G."/>
            <person name="Martin F.M."/>
        </authorList>
    </citation>
    <scope>NUCLEOTIDE SEQUENCE</scope>
    <source>
        <strain evidence="3">BED1</strain>
    </source>
</reference>
<keyword evidence="2" id="KW-0812">Transmembrane</keyword>
<evidence type="ECO:0000256" key="1">
    <source>
        <dbReference type="SAM" id="MobiDB-lite"/>
    </source>
</evidence>
<feature type="transmembrane region" description="Helical" evidence="2">
    <location>
        <begin position="351"/>
        <end position="371"/>
    </location>
</feature>
<feature type="compositionally biased region" description="Polar residues" evidence="1">
    <location>
        <begin position="102"/>
        <end position="114"/>
    </location>
</feature>
<feature type="compositionally biased region" description="Polar residues" evidence="1">
    <location>
        <begin position="62"/>
        <end position="75"/>
    </location>
</feature>
<dbReference type="PANTHER" id="PTHR31303">
    <property type="entry name" value="CTP-DEPENDENT DIACYLGLYCEROL KINASE 1"/>
    <property type="match status" value="1"/>
</dbReference>
<dbReference type="InterPro" id="IPR037997">
    <property type="entry name" value="Dgk1-like"/>
</dbReference>
<feature type="transmembrane region" description="Helical" evidence="2">
    <location>
        <begin position="263"/>
        <end position="285"/>
    </location>
</feature>
<feature type="region of interest" description="Disordered" evidence="1">
    <location>
        <begin position="1"/>
        <end position="119"/>
    </location>
</feature>
<organism evidence="3 4">
    <name type="scientific">Boletus edulis BED1</name>
    <dbReference type="NCBI Taxonomy" id="1328754"/>
    <lineage>
        <taxon>Eukaryota</taxon>
        <taxon>Fungi</taxon>
        <taxon>Dikarya</taxon>
        <taxon>Basidiomycota</taxon>
        <taxon>Agaricomycotina</taxon>
        <taxon>Agaricomycetes</taxon>
        <taxon>Agaricomycetidae</taxon>
        <taxon>Boletales</taxon>
        <taxon>Boletineae</taxon>
        <taxon>Boletaceae</taxon>
        <taxon>Boletoideae</taxon>
        <taxon>Boletus</taxon>
    </lineage>
</organism>
<comment type="caution">
    <text evidence="3">The sequence shown here is derived from an EMBL/GenBank/DDBJ whole genome shotgun (WGS) entry which is preliminary data.</text>
</comment>
<accession>A0AAD4C8E5</accession>
<evidence type="ECO:0000313" key="4">
    <source>
        <dbReference type="Proteomes" id="UP001194468"/>
    </source>
</evidence>
<name>A0AAD4C8E5_BOLED</name>
<gene>
    <name evidence="3" type="ORF">L210DRAFT_3518260</name>
</gene>
<proteinExistence type="predicted"/>
<evidence type="ECO:0000256" key="2">
    <source>
        <dbReference type="SAM" id="Phobius"/>
    </source>
</evidence>
<dbReference type="PANTHER" id="PTHR31303:SF1">
    <property type="entry name" value="CTP-DEPENDENT DIACYLGLYCEROL KINASE 1"/>
    <property type="match status" value="1"/>
</dbReference>
<reference evidence="3" key="2">
    <citation type="journal article" date="2020" name="Nat. Commun.">
        <title>Large-scale genome sequencing of mycorrhizal fungi provides insights into the early evolution of symbiotic traits.</title>
        <authorList>
            <person name="Miyauchi S."/>
            <person name="Kiss E."/>
            <person name="Kuo A."/>
            <person name="Drula E."/>
            <person name="Kohler A."/>
            <person name="Sanchez-Garcia M."/>
            <person name="Morin E."/>
            <person name="Andreopoulos B."/>
            <person name="Barry K.W."/>
            <person name="Bonito G."/>
            <person name="Buee M."/>
            <person name="Carver A."/>
            <person name="Chen C."/>
            <person name="Cichocki N."/>
            <person name="Clum A."/>
            <person name="Culley D."/>
            <person name="Crous P.W."/>
            <person name="Fauchery L."/>
            <person name="Girlanda M."/>
            <person name="Hayes R.D."/>
            <person name="Keri Z."/>
            <person name="LaButti K."/>
            <person name="Lipzen A."/>
            <person name="Lombard V."/>
            <person name="Magnuson J."/>
            <person name="Maillard F."/>
            <person name="Murat C."/>
            <person name="Nolan M."/>
            <person name="Ohm R.A."/>
            <person name="Pangilinan J."/>
            <person name="Pereira M.F."/>
            <person name="Perotto S."/>
            <person name="Peter M."/>
            <person name="Pfister S."/>
            <person name="Riley R."/>
            <person name="Sitrit Y."/>
            <person name="Stielow J.B."/>
            <person name="Szollosi G."/>
            <person name="Zifcakova L."/>
            <person name="Stursova M."/>
            <person name="Spatafora J.W."/>
            <person name="Tedersoo L."/>
            <person name="Vaario L.M."/>
            <person name="Yamada A."/>
            <person name="Yan M."/>
            <person name="Wang P."/>
            <person name="Xu J."/>
            <person name="Bruns T."/>
            <person name="Baldrian P."/>
            <person name="Vilgalys R."/>
            <person name="Dunand C."/>
            <person name="Henrissat B."/>
            <person name="Grigoriev I.V."/>
            <person name="Hibbett D."/>
            <person name="Nagy L.G."/>
            <person name="Martin F.M."/>
        </authorList>
    </citation>
    <scope>NUCLEOTIDE SEQUENCE</scope>
    <source>
        <strain evidence="3">BED1</strain>
    </source>
</reference>
<keyword evidence="4" id="KW-1185">Reference proteome</keyword>
<evidence type="ECO:0008006" key="5">
    <source>
        <dbReference type="Google" id="ProtNLM"/>
    </source>
</evidence>
<feature type="compositionally biased region" description="Low complexity" evidence="1">
    <location>
        <begin position="23"/>
        <end position="42"/>
    </location>
</feature>
<protein>
    <recommendedName>
        <fullName evidence="5">Phosphatidate cytidylyltransferase</fullName>
    </recommendedName>
</protein>
<feature type="transmembrane region" description="Helical" evidence="2">
    <location>
        <begin position="319"/>
        <end position="339"/>
    </location>
</feature>
<dbReference type="AlphaFoldDB" id="A0AAD4C8E5"/>
<dbReference type="EMBL" id="WHUW01000001">
    <property type="protein sequence ID" value="KAF8452356.1"/>
    <property type="molecule type" value="Genomic_DNA"/>
</dbReference>
<keyword evidence="2" id="KW-0472">Membrane</keyword>
<evidence type="ECO:0000313" key="3">
    <source>
        <dbReference type="EMBL" id="KAF8452356.1"/>
    </source>
</evidence>
<dbReference type="GO" id="GO:0006654">
    <property type="term" value="P:phosphatidic acid biosynthetic process"/>
    <property type="evidence" value="ECO:0007669"/>
    <property type="project" value="TreeGrafter"/>
</dbReference>
<feature type="transmembrane region" description="Helical" evidence="2">
    <location>
        <begin position="200"/>
        <end position="217"/>
    </location>
</feature>
<keyword evidence="2" id="KW-1133">Transmembrane helix</keyword>